<evidence type="ECO:0000313" key="3">
    <source>
        <dbReference type="Proteomes" id="UP001515780"/>
    </source>
</evidence>
<name>A0ABX0RKY6_9GAMM</name>
<dbReference type="InterPro" id="IPR042095">
    <property type="entry name" value="SUMF_sf"/>
</dbReference>
<dbReference type="Pfam" id="PF03781">
    <property type="entry name" value="FGE-sulfatase"/>
    <property type="match status" value="1"/>
</dbReference>
<dbReference type="InterPro" id="IPR005532">
    <property type="entry name" value="SUMF_dom"/>
</dbReference>
<organism evidence="2 3">
    <name type="scientific">Candidatus Pantoea communis</name>
    <dbReference type="NCBI Taxonomy" id="2608354"/>
    <lineage>
        <taxon>Bacteria</taxon>
        <taxon>Pseudomonadati</taxon>
        <taxon>Pseudomonadota</taxon>
        <taxon>Gammaproteobacteria</taxon>
        <taxon>Enterobacterales</taxon>
        <taxon>Erwiniaceae</taxon>
        <taxon>Pantoea</taxon>
    </lineage>
</organism>
<feature type="domain" description="Sulfatase-modifying factor enzyme-like" evidence="1">
    <location>
        <begin position="43"/>
        <end position="259"/>
    </location>
</feature>
<dbReference type="EMBL" id="VWXC01000003">
    <property type="protein sequence ID" value="NIG18270.1"/>
    <property type="molecule type" value="Genomic_DNA"/>
</dbReference>
<dbReference type="RefSeq" id="WP_166932437.1">
    <property type="nucleotide sequence ID" value="NZ_VWXC01000003.1"/>
</dbReference>
<protein>
    <submittedName>
        <fullName evidence="2">Formylglycine-generating enzyme family protein</fullName>
    </submittedName>
</protein>
<accession>A0ABX0RKY6</accession>
<dbReference type="Gene3D" id="3.90.1580.10">
    <property type="entry name" value="paralog of FGE (formylglycine-generating enzyme)"/>
    <property type="match status" value="1"/>
</dbReference>
<comment type="caution">
    <text evidence="2">The sequence shown here is derived from an EMBL/GenBank/DDBJ whole genome shotgun (WGS) entry which is preliminary data.</text>
</comment>
<sequence>MKRNLAVFLLLLLSGCDEKKVVTPPLTAEQNKELDIFLSRVRADMVYMPAGTFLMGDFCSEMRNGGAYCTGDKSNKPAHMVELSAYSISKYKISHEEYASYLRLSGSPPQNYNNEVSDKMLSRMTILDNSPAIIDWREADMYCRWLKKVTGLNFSLPTEAQWEYSARNKGQYVIIATDDGTLRYNRKTERGENFATDEDREIASQPYRIDSPLIRLPVDKYPPSPAGLYGMAENGREWVMDWYDPDWYKKSPVKDPHGPESGVIKDEETGQYWKVLRGAIRPAPGRPSGLTFSRSYDIPEPGYPAGHTARCVVNEPEPLN</sequence>
<reference evidence="2 3" key="1">
    <citation type="journal article" date="2019" name="bioRxiv">
        <title>Bacteria contribute to plant secondary compound degradation in a generalist herbivore system.</title>
        <authorList>
            <person name="Francoeur C.B."/>
            <person name="Khadempour L."/>
            <person name="Moreira-Soto R.D."/>
            <person name="Gotting K."/>
            <person name="Book A.J."/>
            <person name="Pinto-Tomas A.A."/>
            <person name="Keefover-Ring K."/>
            <person name="Currie C.R."/>
        </authorList>
    </citation>
    <scope>NUCLEOTIDE SEQUENCE [LARGE SCALE GENOMIC DNA]</scope>
    <source>
        <strain evidence="2">Al-1710</strain>
    </source>
</reference>
<dbReference type="PROSITE" id="PS51257">
    <property type="entry name" value="PROKAR_LIPOPROTEIN"/>
    <property type="match status" value="1"/>
</dbReference>
<evidence type="ECO:0000313" key="2">
    <source>
        <dbReference type="EMBL" id="NIG18270.1"/>
    </source>
</evidence>
<dbReference type="InterPro" id="IPR016187">
    <property type="entry name" value="CTDL_fold"/>
</dbReference>
<proteinExistence type="predicted"/>
<dbReference type="Proteomes" id="UP001515780">
    <property type="component" value="Unassembled WGS sequence"/>
</dbReference>
<keyword evidence="3" id="KW-1185">Reference proteome</keyword>
<dbReference type="SUPFAM" id="SSF56436">
    <property type="entry name" value="C-type lectin-like"/>
    <property type="match status" value="1"/>
</dbReference>
<dbReference type="InterPro" id="IPR051043">
    <property type="entry name" value="Sulfatase_Mod_Factor_Kinase"/>
</dbReference>
<gene>
    <name evidence="2" type="ORF">F3J37_06190</name>
</gene>
<dbReference type="PANTHER" id="PTHR23150:SF19">
    <property type="entry name" value="FORMYLGLYCINE-GENERATING ENZYME"/>
    <property type="match status" value="1"/>
</dbReference>
<dbReference type="PANTHER" id="PTHR23150">
    <property type="entry name" value="SULFATASE MODIFYING FACTOR 1, 2"/>
    <property type="match status" value="1"/>
</dbReference>
<evidence type="ECO:0000259" key="1">
    <source>
        <dbReference type="Pfam" id="PF03781"/>
    </source>
</evidence>